<accession>A0ABT6C303</accession>
<feature type="transmembrane region" description="Helical" evidence="5">
    <location>
        <begin position="123"/>
        <end position="144"/>
    </location>
</feature>
<feature type="domain" description="TM7S3/TM198-like" evidence="6">
    <location>
        <begin position="10"/>
        <end position="179"/>
    </location>
</feature>
<keyword evidence="8" id="KW-1185">Reference proteome</keyword>
<reference evidence="7 8" key="1">
    <citation type="submission" date="2023-03" db="EMBL/GenBank/DDBJ databases">
        <title>YIM 133296 draft genome.</title>
        <authorList>
            <person name="Xiong L."/>
        </authorList>
    </citation>
    <scope>NUCLEOTIDE SEQUENCE [LARGE SCALE GENOMIC DNA]</scope>
    <source>
        <strain evidence="7 8">YIM 133296</strain>
    </source>
</reference>
<protein>
    <submittedName>
        <fullName evidence="7">DUF4203 domain-containing protein</fullName>
    </submittedName>
</protein>
<name>A0ABT6C303_9MICO</name>
<evidence type="ECO:0000256" key="5">
    <source>
        <dbReference type="SAM" id="Phobius"/>
    </source>
</evidence>
<evidence type="ECO:0000313" key="7">
    <source>
        <dbReference type="EMBL" id="MDF8262692.1"/>
    </source>
</evidence>
<evidence type="ECO:0000259" key="6">
    <source>
        <dbReference type="Pfam" id="PF13886"/>
    </source>
</evidence>
<keyword evidence="2 5" id="KW-0812">Transmembrane</keyword>
<keyword evidence="3 5" id="KW-1133">Transmembrane helix</keyword>
<dbReference type="Proteomes" id="UP001528912">
    <property type="component" value="Unassembled WGS sequence"/>
</dbReference>
<organism evidence="7 8">
    <name type="scientific">Luteipulveratus flavus</name>
    <dbReference type="NCBI Taxonomy" id="3031728"/>
    <lineage>
        <taxon>Bacteria</taxon>
        <taxon>Bacillati</taxon>
        <taxon>Actinomycetota</taxon>
        <taxon>Actinomycetes</taxon>
        <taxon>Micrococcales</taxon>
        <taxon>Dermacoccaceae</taxon>
        <taxon>Luteipulveratus</taxon>
    </lineage>
</organism>
<sequence>MTTLTAALPFLLAGLVLCFLGARSMKLAVPLAGFGCGWLLSETSDASLTTGFIVSLAAALAAYLMAMLLSRFLLLIAGGIVGAVIGAKLFVVLDGDSWALAVIAVPCIAVVGALLAEWQHRRFLVWSTALAGAALVLSGIARLWPDSAHHLRHPDRTVGAVVLVVAWAALAWWGHAVQLHGSRRDAVSRSG</sequence>
<evidence type="ECO:0000256" key="4">
    <source>
        <dbReference type="ARBA" id="ARBA00023136"/>
    </source>
</evidence>
<feature type="transmembrane region" description="Helical" evidence="5">
    <location>
        <begin position="72"/>
        <end position="91"/>
    </location>
</feature>
<evidence type="ECO:0000256" key="1">
    <source>
        <dbReference type="ARBA" id="ARBA00004141"/>
    </source>
</evidence>
<gene>
    <name evidence="7" type="ORF">P4R38_00350</name>
</gene>
<dbReference type="RefSeq" id="WP_277190448.1">
    <property type="nucleotide sequence ID" value="NZ_JAROAV010000001.1"/>
</dbReference>
<feature type="transmembrane region" description="Helical" evidence="5">
    <location>
        <begin position="156"/>
        <end position="174"/>
    </location>
</feature>
<keyword evidence="4 5" id="KW-0472">Membrane</keyword>
<comment type="subcellular location">
    <subcellularLocation>
        <location evidence="1">Membrane</location>
        <topology evidence="1">Multi-pass membrane protein</topology>
    </subcellularLocation>
</comment>
<proteinExistence type="predicted"/>
<evidence type="ECO:0000256" key="3">
    <source>
        <dbReference type="ARBA" id="ARBA00022989"/>
    </source>
</evidence>
<comment type="caution">
    <text evidence="7">The sequence shown here is derived from an EMBL/GenBank/DDBJ whole genome shotgun (WGS) entry which is preliminary data.</text>
</comment>
<dbReference type="InterPro" id="IPR025256">
    <property type="entry name" value="TM7S3/TM198-like_dom"/>
</dbReference>
<dbReference type="Pfam" id="PF13886">
    <property type="entry name" value="TM7S3_TM198"/>
    <property type="match status" value="1"/>
</dbReference>
<evidence type="ECO:0000256" key="2">
    <source>
        <dbReference type="ARBA" id="ARBA00022692"/>
    </source>
</evidence>
<feature type="transmembrane region" description="Helical" evidence="5">
    <location>
        <begin position="48"/>
        <end position="65"/>
    </location>
</feature>
<dbReference type="EMBL" id="JAROAV010000001">
    <property type="protein sequence ID" value="MDF8262692.1"/>
    <property type="molecule type" value="Genomic_DNA"/>
</dbReference>
<evidence type="ECO:0000313" key="8">
    <source>
        <dbReference type="Proteomes" id="UP001528912"/>
    </source>
</evidence>
<feature type="transmembrane region" description="Helical" evidence="5">
    <location>
        <begin position="97"/>
        <end position="116"/>
    </location>
</feature>